<dbReference type="Proteomes" id="UP000076532">
    <property type="component" value="Unassembled WGS sequence"/>
</dbReference>
<sequence length="368" mass="41717">MIRSLFRCIELDNCLPNQNKVVILDSYHFLGAWSGWNSGEDMWARSTISGLRELGYTFLYSKSIDQTVQLYQMFPDLVKAIFSEGDDIYKCWEDEENCLLSESNPYGLPAWKLFAFHFWVTPASPLGRNWTLSPEPYVMDGSPENLYLGYSVEPSCMSQAFIPHDDRNDHIYIMTKDARNIADGYNPAQWPSHFYEAATKATGINFILGASGSNAAESPIPAGVTNHGLLDQKQFIQAVSESLVLVGVGKPETSPTPYEALCLGVPFINPIHSWDEAHPENRQAWDGQHLLLKYMDPPYVYNVFKDDLLGFVEAIEDAIANPIDRYVLERMRLSSIADRLHAILETDWKTRAAELLASKQWIDKSFKL</sequence>
<dbReference type="InterPro" id="IPR026116">
    <property type="entry name" value="GT18_cat"/>
</dbReference>
<evidence type="ECO:0000313" key="3">
    <source>
        <dbReference type="Proteomes" id="UP000076532"/>
    </source>
</evidence>
<keyword evidence="3" id="KW-1185">Reference proteome</keyword>
<dbReference type="GO" id="GO:0030144">
    <property type="term" value="F:alpha-1,6-mannosylglycoprotein 6-beta-N-acetylglucosaminyltransferase activity"/>
    <property type="evidence" value="ECO:0007669"/>
    <property type="project" value="InterPro"/>
</dbReference>
<dbReference type="AlphaFoldDB" id="A0A166WCG8"/>
<gene>
    <name evidence="2" type="ORF">FIBSPDRAFT_810993</name>
</gene>
<accession>A0A166WCG8</accession>
<dbReference type="OrthoDB" id="2113294at2759"/>
<reference evidence="2 3" key="1">
    <citation type="journal article" date="2016" name="Mol. Biol. Evol.">
        <title>Comparative Genomics of Early-Diverging Mushroom-Forming Fungi Provides Insights into the Origins of Lignocellulose Decay Capabilities.</title>
        <authorList>
            <person name="Nagy L.G."/>
            <person name="Riley R."/>
            <person name="Tritt A."/>
            <person name="Adam C."/>
            <person name="Daum C."/>
            <person name="Floudas D."/>
            <person name="Sun H."/>
            <person name="Yadav J.S."/>
            <person name="Pangilinan J."/>
            <person name="Larsson K.H."/>
            <person name="Matsuura K."/>
            <person name="Barry K."/>
            <person name="Labutti K."/>
            <person name="Kuo R."/>
            <person name="Ohm R.A."/>
            <person name="Bhattacharya S.S."/>
            <person name="Shirouzu T."/>
            <person name="Yoshinaga Y."/>
            <person name="Martin F.M."/>
            <person name="Grigoriev I.V."/>
            <person name="Hibbett D.S."/>
        </authorList>
    </citation>
    <scope>NUCLEOTIDE SEQUENCE [LARGE SCALE GENOMIC DNA]</scope>
    <source>
        <strain evidence="2 3">CBS 109695</strain>
    </source>
</reference>
<evidence type="ECO:0000313" key="2">
    <source>
        <dbReference type="EMBL" id="KZP33614.1"/>
    </source>
</evidence>
<proteinExistence type="predicted"/>
<dbReference type="Pfam" id="PF15024">
    <property type="entry name" value="Glyco_transf_18"/>
    <property type="match status" value="1"/>
</dbReference>
<feature type="domain" description="Glycosyltransferase family 18 catalytic" evidence="1">
    <location>
        <begin position="212"/>
        <end position="345"/>
    </location>
</feature>
<dbReference type="EMBL" id="KV417482">
    <property type="protein sequence ID" value="KZP33614.1"/>
    <property type="molecule type" value="Genomic_DNA"/>
</dbReference>
<dbReference type="UniPathway" id="UPA00378"/>
<evidence type="ECO:0000259" key="1">
    <source>
        <dbReference type="Pfam" id="PF15024"/>
    </source>
</evidence>
<protein>
    <submittedName>
        <fullName evidence="2">Glycosyltransferase family 18 protein</fullName>
    </submittedName>
</protein>
<name>A0A166WCG8_9AGAM</name>
<dbReference type="STRING" id="436010.A0A166WCG8"/>
<organism evidence="2 3">
    <name type="scientific">Athelia psychrophila</name>
    <dbReference type="NCBI Taxonomy" id="1759441"/>
    <lineage>
        <taxon>Eukaryota</taxon>
        <taxon>Fungi</taxon>
        <taxon>Dikarya</taxon>
        <taxon>Basidiomycota</taxon>
        <taxon>Agaricomycotina</taxon>
        <taxon>Agaricomycetes</taxon>
        <taxon>Agaricomycetidae</taxon>
        <taxon>Atheliales</taxon>
        <taxon>Atheliaceae</taxon>
        <taxon>Athelia</taxon>
    </lineage>
</organism>